<evidence type="ECO:0000313" key="3">
    <source>
        <dbReference type="Proteomes" id="UP000299102"/>
    </source>
</evidence>
<keyword evidence="3" id="KW-1185">Reference proteome</keyword>
<feature type="region of interest" description="Disordered" evidence="1">
    <location>
        <begin position="116"/>
        <end position="150"/>
    </location>
</feature>
<dbReference type="OrthoDB" id="775972at2759"/>
<feature type="compositionally biased region" description="Basic and acidic residues" evidence="1">
    <location>
        <begin position="128"/>
        <end position="138"/>
    </location>
</feature>
<feature type="compositionally biased region" description="Polar residues" evidence="1">
    <location>
        <begin position="116"/>
        <end position="126"/>
    </location>
</feature>
<evidence type="ECO:0000313" key="2">
    <source>
        <dbReference type="EMBL" id="GBP29801.1"/>
    </source>
</evidence>
<sequence length="150" mass="17170">MKLVDSALEPSRSRRYHVNSSEQQGPVERQLCVVEPQGTQTGFAFIICGSETKHGSAPNHATGHRKRRTKRETPCHSVVHHIEATGPPVFAKARPLQPDRYRRLKEEFHTMMNLQTIEESMGQPTSCRPEKRRADPPMRRLPTSQRSYET</sequence>
<proteinExistence type="predicted"/>
<comment type="caution">
    <text evidence="2">The sequence shown here is derived from an EMBL/GenBank/DDBJ whole genome shotgun (WGS) entry which is preliminary data.</text>
</comment>
<organism evidence="2 3">
    <name type="scientific">Eumeta variegata</name>
    <name type="common">Bagworm moth</name>
    <name type="synonym">Eumeta japonica</name>
    <dbReference type="NCBI Taxonomy" id="151549"/>
    <lineage>
        <taxon>Eukaryota</taxon>
        <taxon>Metazoa</taxon>
        <taxon>Ecdysozoa</taxon>
        <taxon>Arthropoda</taxon>
        <taxon>Hexapoda</taxon>
        <taxon>Insecta</taxon>
        <taxon>Pterygota</taxon>
        <taxon>Neoptera</taxon>
        <taxon>Endopterygota</taxon>
        <taxon>Lepidoptera</taxon>
        <taxon>Glossata</taxon>
        <taxon>Ditrysia</taxon>
        <taxon>Tineoidea</taxon>
        <taxon>Psychidae</taxon>
        <taxon>Oiketicinae</taxon>
        <taxon>Eumeta</taxon>
    </lineage>
</organism>
<dbReference type="EMBL" id="BGZK01000224">
    <property type="protein sequence ID" value="GBP29801.1"/>
    <property type="molecule type" value="Genomic_DNA"/>
</dbReference>
<feature type="region of interest" description="Disordered" evidence="1">
    <location>
        <begin position="51"/>
        <end position="74"/>
    </location>
</feature>
<dbReference type="AlphaFoldDB" id="A0A4C1UTK6"/>
<protein>
    <submittedName>
        <fullName evidence="2">Uncharacterized protein</fullName>
    </submittedName>
</protein>
<accession>A0A4C1UTK6</accession>
<gene>
    <name evidence="2" type="ORF">EVAR_94641_1</name>
</gene>
<reference evidence="2 3" key="1">
    <citation type="journal article" date="2019" name="Commun. Biol.">
        <title>The bagworm genome reveals a unique fibroin gene that provides high tensile strength.</title>
        <authorList>
            <person name="Kono N."/>
            <person name="Nakamura H."/>
            <person name="Ohtoshi R."/>
            <person name="Tomita M."/>
            <person name="Numata K."/>
            <person name="Arakawa K."/>
        </authorList>
    </citation>
    <scope>NUCLEOTIDE SEQUENCE [LARGE SCALE GENOMIC DNA]</scope>
</reference>
<evidence type="ECO:0000256" key="1">
    <source>
        <dbReference type="SAM" id="MobiDB-lite"/>
    </source>
</evidence>
<dbReference type="Proteomes" id="UP000299102">
    <property type="component" value="Unassembled WGS sequence"/>
</dbReference>
<feature type="region of interest" description="Disordered" evidence="1">
    <location>
        <begin position="1"/>
        <end position="26"/>
    </location>
</feature>
<name>A0A4C1UTK6_EUMVA</name>